<sequence>MENYEKVLEHIKKNPGQTQAQITHRLEIPQSTVKYHLLVLGKENKIFSEKLFKTHYFPIGISDELKIESCIKSNYNLNVIFEMCKNEKSLDEIAESCNISKSMASKRLQILESLDTIKKIKVEKKIKFCRN</sequence>
<proteinExistence type="predicted"/>
<dbReference type="Gene3D" id="1.10.10.10">
    <property type="entry name" value="Winged helix-like DNA-binding domain superfamily/Winged helix DNA-binding domain"/>
    <property type="match status" value="2"/>
</dbReference>
<dbReference type="InterPro" id="IPR036390">
    <property type="entry name" value="WH_DNA-bd_sf"/>
</dbReference>
<reference evidence="1 2" key="1">
    <citation type="journal article" date="2017" name="Environ. Microbiol.">
        <title>Genome and epigenome of a novel marine Thaumarchaeota strain suggest viral infection, phosphorothioation DNA modification and multiple restriction systems.</title>
        <authorList>
            <person name="Ahlgren N.A."/>
            <person name="Chen Y."/>
            <person name="Needham D.M."/>
            <person name="Parada A.E."/>
            <person name="Sachdeva R."/>
            <person name="Trinh V."/>
            <person name="Chen T."/>
            <person name="Fuhrman J.A."/>
        </authorList>
    </citation>
    <scope>NUCLEOTIDE SEQUENCE [LARGE SCALE GENOMIC DNA]</scope>
    <source>
        <strain evidence="1 2">SPOT01</strain>
    </source>
</reference>
<dbReference type="SUPFAM" id="SSF46785">
    <property type="entry name" value="Winged helix' DNA-binding domain"/>
    <property type="match status" value="2"/>
</dbReference>
<evidence type="ECO:0000313" key="2">
    <source>
        <dbReference type="Proteomes" id="UP000249949"/>
    </source>
</evidence>
<dbReference type="OrthoDB" id="28610at2157"/>
<dbReference type="Proteomes" id="UP000249949">
    <property type="component" value="Chromosome"/>
</dbReference>
<dbReference type="PANTHER" id="PTHR36216">
    <property type="entry name" value="TRANSCRIPTIONAL REGULATOR, TRMB"/>
    <property type="match status" value="1"/>
</dbReference>
<accession>A0A2Z2HMJ0</accession>
<protein>
    <submittedName>
        <fullName evidence="1">Helix-turn-helix domain protein</fullName>
    </submittedName>
</protein>
<dbReference type="GeneID" id="32902025"/>
<organism evidence="1 2">
    <name type="scientific">Candidatus Nitrosomarinus catalinensis</name>
    <dbReference type="NCBI Taxonomy" id="1898749"/>
    <lineage>
        <taxon>Archaea</taxon>
        <taxon>Nitrososphaerota</taxon>
        <taxon>Nitrososphaeria</taxon>
        <taxon>Nitrosopumilales</taxon>
        <taxon>Nitrosopumilaceae</taxon>
        <taxon>Candidatus Nitrosomarinus</taxon>
    </lineage>
</organism>
<evidence type="ECO:0000313" key="1">
    <source>
        <dbReference type="EMBL" id="ARS65178.1"/>
    </source>
</evidence>
<dbReference type="AlphaFoldDB" id="A0A2Z2HMJ0"/>
<dbReference type="InterPro" id="IPR036388">
    <property type="entry name" value="WH-like_DNA-bd_sf"/>
</dbReference>
<dbReference type="Pfam" id="PF13412">
    <property type="entry name" value="HTH_24"/>
    <property type="match status" value="1"/>
</dbReference>
<dbReference type="RefSeq" id="WP_192866168.1">
    <property type="nucleotide sequence ID" value="NZ_CP021324.1"/>
</dbReference>
<dbReference type="EMBL" id="CP021324">
    <property type="protein sequence ID" value="ARS65178.1"/>
    <property type="molecule type" value="Genomic_DNA"/>
</dbReference>
<gene>
    <name evidence="1" type="ORF">NMSP_1579</name>
</gene>
<dbReference type="PANTHER" id="PTHR36216:SF1">
    <property type="entry name" value="HTH ARSR-TYPE DOMAIN-CONTAINING PROTEIN"/>
    <property type="match status" value="1"/>
</dbReference>
<dbReference type="KEGG" id="nct:NMSP_1579"/>
<name>A0A2Z2HMJ0_9ARCH</name>
<keyword evidence="2" id="KW-1185">Reference proteome</keyword>